<proteinExistence type="predicted"/>
<dbReference type="Proteomes" id="UP001271007">
    <property type="component" value="Unassembled WGS sequence"/>
</dbReference>
<dbReference type="AlphaFoldDB" id="A0AAJ0GGU0"/>
<reference evidence="2" key="1">
    <citation type="submission" date="2023-04" db="EMBL/GenBank/DDBJ databases">
        <title>Black Yeasts Isolated from many extreme environments.</title>
        <authorList>
            <person name="Coleine C."/>
            <person name="Stajich J.E."/>
            <person name="Selbmann L."/>
        </authorList>
    </citation>
    <scope>NUCLEOTIDE SEQUENCE</scope>
    <source>
        <strain evidence="2">CCFEE 5312</strain>
    </source>
</reference>
<dbReference type="InterPro" id="IPR012349">
    <property type="entry name" value="Split_barrel_FMN-bd"/>
</dbReference>
<dbReference type="Pfam" id="PF13883">
    <property type="entry name" value="CREG_beta-barrel"/>
    <property type="match status" value="1"/>
</dbReference>
<gene>
    <name evidence="2" type="ORF">LTR09_002276</name>
</gene>
<accession>A0AAJ0GGU0</accession>
<organism evidence="2 3">
    <name type="scientific">Extremus antarcticus</name>
    <dbReference type="NCBI Taxonomy" id="702011"/>
    <lineage>
        <taxon>Eukaryota</taxon>
        <taxon>Fungi</taxon>
        <taxon>Dikarya</taxon>
        <taxon>Ascomycota</taxon>
        <taxon>Pezizomycotina</taxon>
        <taxon>Dothideomycetes</taxon>
        <taxon>Dothideomycetidae</taxon>
        <taxon>Mycosphaerellales</taxon>
        <taxon>Extremaceae</taxon>
        <taxon>Extremus</taxon>
    </lineage>
</organism>
<evidence type="ECO:0000259" key="1">
    <source>
        <dbReference type="Pfam" id="PF13883"/>
    </source>
</evidence>
<dbReference type="PANTHER" id="PTHR37273:SF1">
    <property type="entry name" value="ADL397C-AP"/>
    <property type="match status" value="1"/>
</dbReference>
<evidence type="ECO:0000313" key="2">
    <source>
        <dbReference type="EMBL" id="KAK3057237.1"/>
    </source>
</evidence>
<dbReference type="PANTHER" id="PTHR37273">
    <property type="entry name" value="CHROMOSOME 8, WHOLE GENOME SHOTGUN SEQUENCE"/>
    <property type="match status" value="1"/>
</dbReference>
<sequence>MARRILHMSSISTLVTTFPVQKPNDEELDLLETRPKEVEGSPIGLMEYYADCEPSTGNPTLLGIDIATPFKNYHEGSNISLSVRWWPKTTNHYLWSSEDEDIPTPHTPAALPRFSLHGRLESISKADLLKNLVPACFLKAHPDSLLWQPGNDIHESEYKRLVVEHIYWFGGFGDRARIGWLPLEEWQNVTMEEIEAYRLPGEAKKKEGASRWWRDWL</sequence>
<name>A0AAJ0GGU0_9PEZI</name>
<evidence type="ECO:0000313" key="3">
    <source>
        <dbReference type="Proteomes" id="UP001271007"/>
    </source>
</evidence>
<protein>
    <recommendedName>
        <fullName evidence="1">CREG-like beta-barrel domain-containing protein</fullName>
    </recommendedName>
</protein>
<dbReference type="SUPFAM" id="SSF50475">
    <property type="entry name" value="FMN-binding split barrel"/>
    <property type="match status" value="1"/>
</dbReference>
<dbReference type="EMBL" id="JAWDJX010000004">
    <property type="protein sequence ID" value="KAK3057237.1"/>
    <property type="molecule type" value="Genomic_DNA"/>
</dbReference>
<comment type="caution">
    <text evidence="2">The sequence shown here is derived from an EMBL/GenBank/DDBJ whole genome shotgun (WGS) entry which is preliminary data.</text>
</comment>
<dbReference type="InterPro" id="IPR055343">
    <property type="entry name" value="CREG_beta-barrel"/>
</dbReference>
<dbReference type="Gene3D" id="2.30.110.10">
    <property type="entry name" value="Electron Transport, Fmn-binding Protein, Chain A"/>
    <property type="match status" value="1"/>
</dbReference>
<keyword evidence="3" id="KW-1185">Reference proteome</keyword>
<feature type="domain" description="CREG-like beta-barrel" evidence="1">
    <location>
        <begin position="1"/>
        <end position="187"/>
    </location>
</feature>